<keyword evidence="12" id="KW-1185">Reference proteome</keyword>
<dbReference type="PRINTS" id="PR00237">
    <property type="entry name" value="GPCRRHODOPSN"/>
</dbReference>
<dbReference type="AlphaFoldDB" id="A0A814YQ75"/>
<dbReference type="Gene3D" id="1.20.1070.10">
    <property type="entry name" value="Rhodopsin 7-helix transmembrane proteins"/>
    <property type="match status" value="1"/>
</dbReference>
<feature type="domain" description="G-protein coupled receptors family 1 profile" evidence="9">
    <location>
        <begin position="32"/>
        <end position="286"/>
    </location>
</feature>
<dbReference type="Pfam" id="PF00001">
    <property type="entry name" value="7tm_1"/>
    <property type="match status" value="1"/>
</dbReference>
<keyword evidence="5 8" id="KW-0472">Membrane</keyword>
<evidence type="ECO:0000256" key="6">
    <source>
        <dbReference type="ARBA" id="ARBA00023170"/>
    </source>
</evidence>
<keyword evidence="2 8" id="KW-0812">Transmembrane</keyword>
<dbReference type="PROSITE" id="PS50262">
    <property type="entry name" value="G_PROTEIN_RECEP_F1_2"/>
    <property type="match status" value="1"/>
</dbReference>
<evidence type="ECO:0000259" key="9">
    <source>
        <dbReference type="PROSITE" id="PS50262"/>
    </source>
</evidence>
<feature type="transmembrane region" description="Helical" evidence="8">
    <location>
        <begin position="51"/>
        <end position="75"/>
    </location>
</feature>
<keyword evidence="6" id="KW-0675">Receptor</keyword>
<name>A0A814YQ75_9BILA</name>
<protein>
    <recommendedName>
        <fullName evidence="9">G-protein coupled receptors family 1 profile domain-containing protein</fullName>
    </recommendedName>
</protein>
<evidence type="ECO:0000256" key="7">
    <source>
        <dbReference type="ARBA" id="ARBA00023224"/>
    </source>
</evidence>
<reference evidence="11" key="1">
    <citation type="submission" date="2021-02" db="EMBL/GenBank/DDBJ databases">
        <authorList>
            <person name="Nowell W R."/>
        </authorList>
    </citation>
    <scope>NUCLEOTIDE SEQUENCE</scope>
</reference>
<feature type="transmembrane region" description="Helical" evidence="8">
    <location>
        <begin position="177"/>
        <end position="202"/>
    </location>
</feature>
<evidence type="ECO:0000256" key="3">
    <source>
        <dbReference type="ARBA" id="ARBA00022989"/>
    </source>
</evidence>
<evidence type="ECO:0000313" key="12">
    <source>
        <dbReference type="Proteomes" id="UP000663832"/>
    </source>
</evidence>
<comment type="subcellular location">
    <subcellularLocation>
        <location evidence="1">Membrane</location>
        <topology evidence="1">Multi-pass membrane protein</topology>
    </subcellularLocation>
</comment>
<keyword evidence="3 8" id="KW-1133">Transmembrane helix</keyword>
<dbReference type="EMBL" id="CAJNOI010000003">
    <property type="protein sequence ID" value="CAF0732997.1"/>
    <property type="molecule type" value="Genomic_DNA"/>
</dbReference>
<evidence type="ECO:0000256" key="2">
    <source>
        <dbReference type="ARBA" id="ARBA00022692"/>
    </source>
</evidence>
<evidence type="ECO:0000256" key="4">
    <source>
        <dbReference type="ARBA" id="ARBA00023040"/>
    </source>
</evidence>
<dbReference type="SUPFAM" id="SSF81321">
    <property type="entry name" value="Family A G protein-coupled receptor-like"/>
    <property type="match status" value="1"/>
</dbReference>
<dbReference type="PANTHER" id="PTHR24243">
    <property type="entry name" value="G-PROTEIN COUPLED RECEPTOR"/>
    <property type="match status" value="1"/>
</dbReference>
<dbReference type="InterPro" id="IPR000276">
    <property type="entry name" value="GPCR_Rhodpsn"/>
</dbReference>
<organism evidence="11 12">
    <name type="scientific">Adineta steineri</name>
    <dbReference type="NCBI Taxonomy" id="433720"/>
    <lineage>
        <taxon>Eukaryota</taxon>
        <taxon>Metazoa</taxon>
        <taxon>Spiralia</taxon>
        <taxon>Gnathifera</taxon>
        <taxon>Rotifera</taxon>
        <taxon>Eurotatoria</taxon>
        <taxon>Bdelloidea</taxon>
        <taxon>Adinetida</taxon>
        <taxon>Adinetidae</taxon>
        <taxon>Adineta</taxon>
    </lineage>
</organism>
<dbReference type="EMBL" id="CAJNOM010000209">
    <property type="protein sequence ID" value="CAF1231859.1"/>
    <property type="molecule type" value="Genomic_DNA"/>
</dbReference>
<accession>A0A814YQ75</accession>
<gene>
    <name evidence="10" type="ORF">BJG266_LOCUS1318</name>
    <name evidence="11" type="ORF">QVE165_LOCUS27481</name>
</gene>
<dbReference type="GO" id="GO:0004930">
    <property type="term" value="F:G protein-coupled receptor activity"/>
    <property type="evidence" value="ECO:0007669"/>
    <property type="project" value="UniProtKB-KW"/>
</dbReference>
<dbReference type="Proteomes" id="UP000663877">
    <property type="component" value="Unassembled WGS sequence"/>
</dbReference>
<evidence type="ECO:0000313" key="11">
    <source>
        <dbReference type="EMBL" id="CAF1231859.1"/>
    </source>
</evidence>
<evidence type="ECO:0000313" key="10">
    <source>
        <dbReference type="EMBL" id="CAF0732997.1"/>
    </source>
</evidence>
<feature type="transmembrane region" description="Helical" evidence="8">
    <location>
        <begin position="138"/>
        <end position="157"/>
    </location>
</feature>
<dbReference type="GO" id="GO:0005886">
    <property type="term" value="C:plasma membrane"/>
    <property type="evidence" value="ECO:0007669"/>
    <property type="project" value="TreeGrafter"/>
</dbReference>
<evidence type="ECO:0000256" key="5">
    <source>
        <dbReference type="ARBA" id="ARBA00023136"/>
    </source>
</evidence>
<dbReference type="Proteomes" id="UP000663832">
    <property type="component" value="Unassembled WGS sequence"/>
</dbReference>
<evidence type="ECO:0000256" key="1">
    <source>
        <dbReference type="ARBA" id="ARBA00004141"/>
    </source>
</evidence>
<dbReference type="OrthoDB" id="10049413at2759"/>
<feature type="transmembrane region" description="Helical" evidence="8">
    <location>
        <begin position="20"/>
        <end position="39"/>
    </location>
</feature>
<keyword evidence="7" id="KW-0807">Transducer</keyword>
<proteinExistence type="predicted"/>
<dbReference type="InterPro" id="IPR017452">
    <property type="entry name" value="GPCR_Rhodpsn_7TM"/>
</dbReference>
<comment type="caution">
    <text evidence="11">The sequence shown here is derived from an EMBL/GenBank/DDBJ whole genome shotgun (WGS) entry which is preliminary data.</text>
</comment>
<keyword evidence="4" id="KW-0297">G-protein coupled receptor</keyword>
<dbReference type="PANTHER" id="PTHR24243:SF230">
    <property type="entry name" value="G-PROTEIN COUPLED RECEPTORS FAMILY 1 PROFILE DOMAIN-CONTAINING PROTEIN"/>
    <property type="match status" value="1"/>
</dbReference>
<feature type="transmembrane region" description="Helical" evidence="8">
    <location>
        <begin position="266"/>
        <end position="287"/>
    </location>
</feature>
<evidence type="ECO:0000256" key="8">
    <source>
        <dbReference type="SAM" id="Phobius"/>
    </source>
</evidence>
<feature type="transmembrane region" description="Helical" evidence="8">
    <location>
        <begin position="223"/>
        <end position="246"/>
    </location>
</feature>
<sequence>MSSTAVAQNIINIAREYTVSVYFIILICGLTGNICNIIVFSGLKIFRHNQWTFYLTVASITDLCLVIIILPFRIADYGYGHDLTKLSLAWCKIRQALVSSLSLMSLSSICFAAIDQYLSTHYSPWLRQLSTLKLAHRLVYSTIVILALLSIPFLIFFEIQSSAGCTVYNSGFSIYYSFVYFCILSGVLPITVSGLSALFAYVNVRRIVRQQVAIVRRRLDRQLTAMVLTKVIFLVITISPFITFRIYLLNRSIDPNDSIRLAVEQLLSTIFSSIFYVNFSGTFYLFLSISKRFRQQVKHALIKNIGRKLCRSIICKKLFPNQNQIAPTNTATDMELT</sequence>